<organism evidence="1 2">
    <name type="scientific">Myroides odoratimimus CIP 101113</name>
    <dbReference type="NCBI Taxonomy" id="883154"/>
    <lineage>
        <taxon>Bacteria</taxon>
        <taxon>Pseudomonadati</taxon>
        <taxon>Bacteroidota</taxon>
        <taxon>Flavobacteriia</taxon>
        <taxon>Flavobacteriales</taxon>
        <taxon>Flavobacteriaceae</taxon>
        <taxon>Myroides</taxon>
    </lineage>
</organism>
<dbReference type="EMBL" id="AGEE01000039">
    <property type="protein sequence ID" value="EHO07925.1"/>
    <property type="molecule type" value="Genomic_DNA"/>
</dbReference>
<dbReference type="AlphaFoldDB" id="A0AAV3F0N6"/>
<dbReference type="RefSeq" id="WP_006264288.1">
    <property type="nucleotide sequence ID" value="NZ_JH590838.1"/>
</dbReference>
<reference evidence="1 2" key="1">
    <citation type="submission" date="2011-11" db="EMBL/GenBank/DDBJ databases">
        <title>The Genome Sequence of Myroides odoratimimus CIP 101113.</title>
        <authorList>
            <person name="Earl A."/>
            <person name="Ward D."/>
            <person name="Feldgarden M."/>
            <person name="Gevers D."/>
            <person name="Huys G."/>
            <person name="Young S.K."/>
            <person name="Zeng Q."/>
            <person name="Gargeya S."/>
            <person name="Fitzgerald M."/>
            <person name="Haas B."/>
            <person name="Abouelleil A."/>
            <person name="Alvarado L."/>
            <person name="Arachchi H.M."/>
            <person name="Berlin A."/>
            <person name="Brown A."/>
            <person name="Chapman S.B."/>
            <person name="Chen Z."/>
            <person name="Dunbar C."/>
            <person name="Freedman E."/>
            <person name="Gearin G."/>
            <person name="Goldberg J."/>
            <person name="Griggs A."/>
            <person name="Gujja S."/>
            <person name="Heiman D."/>
            <person name="Howarth C."/>
            <person name="Larson L."/>
            <person name="Lui A."/>
            <person name="MacDonald P.J.P."/>
            <person name="Montmayeur A."/>
            <person name="Murphy C."/>
            <person name="Neiman D."/>
            <person name="Pearson M."/>
            <person name="Priest M."/>
            <person name="Roberts A."/>
            <person name="Saif S."/>
            <person name="Shea T."/>
            <person name="Shenoy N."/>
            <person name="Sisk P."/>
            <person name="Stolte C."/>
            <person name="Sykes S."/>
            <person name="Wortman J."/>
            <person name="Nusbaum C."/>
            <person name="Birren B."/>
        </authorList>
    </citation>
    <scope>NUCLEOTIDE SEQUENCE [LARGE SCALE GENOMIC DNA]</scope>
    <source>
        <strain evidence="1 2">CIP 101113</strain>
    </source>
</reference>
<proteinExistence type="predicted"/>
<evidence type="ECO:0000313" key="2">
    <source>
        <dbReference type="Proteomes" id="UP000004834"/>
    </source>
</evidence>
<protein>
    <submittedName>
        <fullName evidence="1">Uncharacterized protein</fullName>
    </submittedName>
</protein>
<dbReference type="Proteomes" id="UP000004834">
    <property type="component" value="Unassembled WGS sequence"/>
</dbReference>
<accession>A0AAV3F0N6</accession>
<comment type="caution">
    <text evidence="1">The sequence shown here is derived from an EMBL/GenBank/DDBJ whole genome shotgun (WGS) entry which is preliminary data.</text>
</comment>
<name>A0AAV3F0N6_9FLAO</name>
<sequence length="87" mass="10485">MANDLPKLPEDFIPKFEEDDHQKERIRKLNEVKDKRKLKANNYIPNLRNQYIEISELMKNDLQPRQYLSVFDYIKYKIKTSSTIGII</sequence>
<evidence type="ECO:0000313" key="1">
    <source>
        <dbReference type="EMBL" id="EHO07925.1"/>
    </source>
</evidence>
<gene>
    <name evidence="1" type="ORF">HMPREF9715_02791</name>
</gene>